<evidence type="ECO:0000256" key="3">
    <source>
        <dbReference type="ARBA" id="ARBA00023053"/>
    </source>
</evidence>
<keyword evidence="4" id="KW-0406">Ion transport</keyword>
<dbReference type="EMBL" id="JACYXC010000013">
    <property type="protein sequence ID" value="MBH5338839.1"/>
    <property type="molecule type" value="Genomic_DNA"/>
</dbReference>
<proteinExistence type="predicted"/>
<name>A0ABS0NUV7_9ACTN</name>
<protein>
    <submittedName>
        <fullName evidence="5">Na+/H+ antiporter NhaA</fullName>
    </submittedName>
</protein>
<evidence type="ECO:0000256" key="2">
    <source>
        <dbReference type="ARBA" id="ARBA00022449"/>
    </source>
</evidence>
<organism evidence="5 6">
    <name type="scientific">Streptomyces pactum</name>
    <dbReference type="NCBI Taxonomy" id="68249"/>
    <lineage>
        <taxon>Bacteria</taxon>
        <taxon>Bacillati</taxon>
        <taxon>Actinomycetota</taxon>
        <taxon>Actinomycetes</taxon>
        <taxon>Kitasatosporales</taxon>
        <taxon>Streptomycetaceae</taxon>
        <taxon>Streptomyces</taxon>
    </lineage>
</organism>
<reference evidence="5 6" key="1">
    <citation type="submission" date="2020-09" db="EMBL/GenBank/DDBJ databases">
        <title>Biosynthesis of the nuclear factor of activated T cells inhibitor NFAT-133 and its congeners in Streptomyces pactum.</title>
        <authorList>
            <person name="Zhou W."/>
            <person name="Posri P."/>
            <person name="Abugrain M.E."/>
            <person name="Weisberg A.J."/>
            <person name="Chang J.H."/>
            <person name="Mahmud T."/>
        </authorList>
    </citation>
    <scope>NUCLEOTIDE SEQUENCE [LARGE SCALE GENOMIC DNA]</scope>
    <source>
        <strain evidence="5 6">ATCC 27456</strain>
    </source>
</reference>
<dbReference type="Pfam" id="PF06965">
    <property type="entry name" value="Na_H_antiport_1"/>
    <property type="match status" value="1"/>
</dbReference>
<dbReference type="InterPro" id="IPR004670">
    <property type="entry name" value="NhaA"/>
</dbReference>
<dbReference type="Gene3D" id="1.20.1530.10">
    <property type="entry name" value="Na+/H+ antiporter like domain"/>
    <property type="match status" value="1"/>
</dbReference>
<dbReference type="InterPro" id="IPR023171">
    <property type="entry name" value="Na/H_antiporter_dom_sf"/>
</dbReference>
<sequence length="105" mass="10481">MVPAPPASVFGGRAAPAAARRWPEAPAGTCLAARFTRARLDPDLARADVPALAVPTGIGFTVAPPIGEPALPADAEAVEAAVLTGSLIAAVCAGVLPGRRNGIHR</sequence>
<evidence type="ECO:0000313" key="6">
    <source>
        <dbReference type="Proteomes" id="UP000807371"/>
    </source>
</evidence>
<keyword evidence="1" id="KW-0813">Transport</keyword>
<keyword evidence="2" id="KW-0050">Antiport</keyword>
<dbReference type="Proteomes" id="UP000807371">
    <property type="component" value="Unassembled WGS sequence"/>
</dbReference>
<keyword evidence="6" id="KW-1185">Reference proteome</keyword>
<accession>A0ABS0NUV7</accession>
<evidence type="ECO:0000256" key="1">
    <source>
        <dbReference type="ARBA" id="ARBA00022448"/>
    </source>
</evidence>
<comment type="caution">
    <text evidence="5">The sequence shown here is derived from an EMBL/GenBank/DDBJ whole genome shotgun (WGS) entry which is preliminary data.</text>
</comment>
<keyword evidence="3" id="KW-0915">Sodium</keyword>
<gene>
    <name evidence="5" type="ORF">IHE55_30340</name>
</gene>
<evidence type="ECO:0000313" key="5">
    <source>
        <dbReference type="EMBL" id="MBH5338839.1"/>
    </source>
</evidence>
<feature type="non-terminal residue" evidence="5">
    <location>
        <position position="105"/>
    </location>
</feature>
<evidence type="ECO:0000256" key="4">
    <source>
        <dbReference type="ARBA" id="ARBA00023065"/>
    </source>
</evidence>